<gene>
    <name evidence="1" type="ORF">PM001_LOCUS151</name>
</gene>
<evidence type="ECO:0000313" key="1">
    <source>
        <dbReference type="EMBL" id="CAK7891277.1"/>
    </source>
</evidence>
<dbReference type="AlphaFoldDB" id="A0AAV1SY84"/>
<dbReference type="EMBL" id="CAKLBY020000003">
    <property type="protein sequence ID" value="CAK7891277.1"/>
    <property type="molecule type" value="Genomic_DNA"/>
</dbReference>
<proteinExistence type="predicted"/>
<accession>A0AAV1SY84</accession>
<organism evidence="1 2">
    <name type="scientific">Peronospora matthiolae</name>
    <dbReference type="NCBI Taxonomy" id="2874970"/>
    <lineage>
        <taxon>Eukaryota</taxon>
        <taxon>Sar</taxon>
        <taxon>Stramenopiles</taxon>
        <taxon>Oomycota</taxon>
        <taxon>Peronosporomycetes</taxon>
        <taxon>Peronosporales</taxon>
        <taxon>Peronosporaceae</taxon>
        <taxon>Peronospora</taxon>
    </lineage>
</organism>
<comment type="caution">
    <text evidence="1">The sequence shown here is derived from an EMBL/GenBank/DDBJ whole genome shotgun (WGS) entry which is preliminary data.</text>
</comment>
<protein>
    <submittedName>
        <fullName evidence="1">Uncharacterized protein</fullName>
    </submittedName>
</protein>
<sequence>MLTPAQSQTQTDLTQFDDFHVGRDNVVIAQGLAVSLA</sequence>
<evidence type="ECO:0000313" key="2">
    <source>
        <dbReference type="Proteomes" id="UP001162060"/>
    </source>
</evidence>
<name>A0AAV1SY84_9STRA</name>
<dbReference type="Proteomes" id="UP001162060">
    <property type="component" value="Unassembled WGS sequence"/>
</dbReference>
<reference evidence="1" key="1">
    <citation type="submission" date="2024-01" db="EMBL/GenBank/DDBJ databases">
        <authorList>
            <person name="Webb A."/>
        </authorList>
    </citation>
    <scope>NUCLEOTIDE SEQUENCE</scope>
    <source>
        <strain evidence="1">Pm1</strain>
    </source>
</reference>